<proteinExistence type="predicted"/>
<name>A0A067JWI1_JATCU</name>
<protein>
    <submittedName>
        <fullName evidence="1">Uncharacterized protein</fullName>
    </submittedName>
</protein>
<evidence type="ECO:0000313" key="1">
    <source>
        <dbReference type="EMBL" id="KDP23909.1"/>
    </source>
</evidence>
<dbReference type="AlphaFoldDB" id="A0A067JWI1"/>
<reference evidence="1 2" key="1">
    <citation type="journal article" date="2014" name="PLoS ONE">
        <title>Global Analysis of Gene Expression Profiles in Physic Nut (Jatropha curcas L.) Seedlings Exposed to Salt Stress.</title>
        <authorList>
            <person name="Zhang L."/>
            <person name="Zhang C."/>
            <person name="Wu P."/>
            <person name="Chen Y."/>
            <person name="Li M."/>
            <person name="Jiang H."/>
            <person name="Wu G."/>
        </authorList>
    </citation>
    <scope>NUCLEOTIDE SEQUENCE [LARGE SCALE GENOMIC DNA]</scope>
    <source>
        <strain evidence="2">cv. GZQX0401</strain>
        <tissue evidence="1">Young leaves</tissue>
    </source>
</reference>
<dbReference type="EMBL" id="KK915175">
    <property type="protein sequence ID" value="KDP23909.1"/>
    <property type="molecule type" value="Genomic_DNA"/>
</dbReference>
<dbReference type="Proteomes" id="UP000027138">
    <property type="component" value="Unassembled WGS sequence"/>
</dbReference>
<keyword evidence="2" id="KW-1185">Reference proteome</keyword>
<organism evidence="1 2">
    <name type="scientific">Jatropha curcas</name>
    <name type="common">Barbados nut</name>
    <dbReference type="NCBI Taxonomy" id="180498"/>
    <lineage>
        <taxon>Eukaryota</taxon>
        <taxon>Viridiplantae</taxon>
        <taxon>Streptophyta</taxon>
        <taxon>Embryophyta</taxon>
        <taxon>Tracheophyta</taxon>
        <taxon>Spermatophyta</taxon>
        <taxon>Magnoliopsida</taxon>
        <taxon>eudicotyledons</taxon>
        <taxon>Gunneridae</taxon>
        <taxon>Pentapetalae</taxon>
        <taxon>rosids</taxon>
        <taxon>fabids</taxon>
        <taxon>Malpighiales</taxon>
        <taxon>Euphorbiaceae</taxon>
        <taxon>Crotonoideae</taxon>
        <taxon>Jatropheae</taxon>
        <taxon>Jatropha</taxon>
    </lineage>
</organism>
<gene>
    <name evidence="1" type="ORF">JCGZ_27109</name>
</gene>
<sequence>MNDCKEAGEVIFSYRTAPLCKSMSDEDSSGWRQWFGDWPVRFPEDGILPLNEHEAAIQLLFSKL</sequence>
<evidence type="ECO:0000313" key="2">
    <source>
        <dbReference type="Proteomes" id="UP000027138"/>
    </source>
</evidence>
<accession>A0A067JWI1</accession>